<organism evidence="2 3">
    <name type="scientific">Paraburkholderia megapolitana</name>
    <dbReference type="NCBI Taxonomy" id="420953"/>
    <lineage>
        <taxon>Bacteria</taxon>
        <taxon>Pseudomonadati</taxon>
        <taxon>Pseudomonadota</taxon>
        <taxon>Betaproteobacteria</taxon>
        <taxon>Burkholderiales</taxon>
        <taxon>Burkholderiaceae</taxon>
        <taxon>Paraburkholderia</taxon>
    </lineage>
</organism>
<dbReference type="SMART" id="SM00421">
    <property type="entry name" value="HTH_LUXR"/>
    <property type="match status" value="1"/>
</dbReference>
<accession>A0A1I3LF84</accession>
<dbReference type="AlphaFoldDB" id="A0A1I3LF84"/>
<dbReference type="GO" id="GO:0003677">
    <property type="term" value="F:DNA binding"/>
    <property type="evidence" value="ECO:0007669"/>
    <property type="project" value="UniProtKB-KW"/>
</dbReference>
<dbReference type="Gene3D" id="1.10.10.10">
    <property type="entry name" value="Winged helix-like DNA-binding domain superfamily/Winged helix DNA-binding domain"/>
    <property type="match status" value="1"/>
</dbReference>
<evidence type="ECO:0000259" key="1">
    <source>
        <dbReference type="PROSITE" id="PS50043"/>
    </source>
</evidence>
<dbReference type="SUPFAM" id="SSF46894">
    <property type="entry name" value="C-terminal effector domain of the bipartite response regulators"/>
    <property type="match status" value="1"/>
</dbReference>
<keyword evidence="2" id="KW-0238">DNA-binding</keyword>
<dbReference type="CDD" id="cd06170">
    <property type="entry name" value="LuxR_C_like"/>
    <property type="match status" value="1"/>
</dbReference>
<dbReference type="GO" id="GO:0006355">
    <property type="term" value="P:regulation of DNA-templated transcription"/>
    <property type="evidence" value="ECO:0007669"/>
    <property type="project" value="InterPro"/>
</dbReference>
<gene>
    <name evidence="2" type="ORF">SAMN05192543_104394</name>
</gene>
<reference evidence="2 3" key="1">
    <citation type="submission" date="2016-10" db="EMBL/GenBank/DDBJ databases">
        <authorList>
            <person name="de Groot N.N."/>
        </authorList>
    </citation>
    <scope>NUCLEOTIDE SEQUENCE [LARGE SCALE GENOMIC DNA]</scope>
    <source>
        <strain evidence="2 3">LMG 23650</strain>
    </source>
</reference>
<dbReference type="RefSeq" id="WP_091012311.1">
    <property type="nucleotide sequence ID" value="NZ_CP041743.1"/>
</dbReference>
<dbReference type="InterPro" id="IPR036388">
    <property type="entry name" value="WH-like_DNA-bd_sf"/>
</dbReference>
<protein>
    <submittedName>
        <fullName evidence="2">DNA-binding transcriptional regulator, CsgD family</fullName>
    </submittedName>
</protein>
<feature type="domain" description="HTH luxR-type" evidence="1">
    <location>
        <begin position="315"/>
        <end position="380"/>
    </location>
</feature>
<dbReference type="Proteomes" id="UP000199548">
    <property type="component" value="Unassembled WGS sequence"/>
</dbReference>
<dbReference type="PRINTS" id="PR00038">
    <property type="entry name" value="HTHLUXR"/>
</dbReference>
<proteinExistence type="predicted"/>
<dbReference type="OrthoDB" id="5497412at2"/>
<name>A0A1I3LF84_9BURK</name>
<dbReference type="Pfam" id="PF00196">
    <property type="entry name" value="GerE"/>
    <property type="match status" value="1"/>
</dbReference>
<evidence type="ECO:0000313" key="2">
    <source>
        <dbReference type="EMBL" id="SFI83422.1"/>
    </source>
</evidence>
<sequence>MESDEQQYDRLVHRIYDTVGEAAGWQALYADLAALTGASTIHVLAFDKHHDTLSFSDGFNLPVAAELGYIQHYHRVDPRLALLWTQPVLHWMHCHEHFDDAFVSENRFYQEFLLPMGHRYVSGCKLIDEARLTVVFACTRNDSQGPMTADAIAFLQRLTPHLARAMTQQMQRYVYSTDALVGHAFVSRWGQPVILATTGGEVLHVNGAAERLLQSTALVRITGRTLMLPPPFMSRFLDDCAQTEGQLRVPDHATQASAAQYRVLRIAGDDSEKTALYVFYNLIVPGEVSARFGLRAIAMLIFFDPQSSPVVDTDLLAAAFNLTPAECRVAYCLAEGLSLKDIALRLGVQHDTVRKQLQSIYQKTSTNRQPDLIRLLLHLPGAIV</sequence>
<dbReference type="InterPro" id="IPR000792">
    <property type="entry name" value="Tscrpt_reg_LuxR_C"/>
</dbReference>
<dbReference type="PROSITE" id="PS50043">
    <property type="entry name" value="HTH_LUXR_2"/>
    <property type="match status" value="1"/>
</dbReference>
<dbReference type="STRING" id="420953.SAMN05192543_104394"/>
<dbReference type="EMBL" id="FOQU01000004">
    <property type="protein sequence ID" value="SFI83422.1"/>
    <property type="molecule type" value="Genomic_DNA"/>
</dbReference>
<keyword evidence="3" id="KW-1185">Reference proteome</keyword>
<dbReference type="InterPro" id="IPR016032">
    <property type="entry name" value="Sig_transdc_resp-reg_C-effctor"/>
</dbReference>
<evidence type="ECO:0000313" key="3">
    <source>
        <dbReference type="Proteomes" id="UP000199548"/>
    </source>
</evidence>